<evidence type="ECO:0000313" key="1">
    <source>
        <dbReference type="EMBL" id="GFO20314.1"/>
    </source>
</evidence>
<gene>
    <name evidence="1" type="ORF">PoB_004681900</name>
</gene>
<accession>A0AAV4BJK5</accession>
<proteinExistence type="predicted"/>
<protein>
    <recommendedName>
        <fullName evidence="3">Secreted protein</fullName>
    </recommendedName>
</protein>
<keyword evidence="2" id="KW-1185">Reference proteome</keyword>
<dbReference type="EMBL" id="BLXT01005154">
    <property type="protein sequence ID" value="GFO20314.1"/>
    <property type="molecule type" value="Genomic_DNA"/>
</dbReference>
<comment type="caution">
    <text evidence="1">The sequence shown here is derived from an EMBL/GenBank/DDBJ whole genome shotgun (WGS) entry which is preliminary data.</text>
</comment>
<dbReference type="Proteomes" id="UP000735302">
    <property type="component" value="Unassembled WGS sequence"/>
</dbReference>
<dbReference type="AlphaFoldDB" id="A0AAV4BJK5"/>
<evidence type="ECO:0000313" key="2">
    <source>
        <dbReference type="Proteomes" id="UP000735302"/>
    </source>
</evidence>
<name>A0AAV4BJK5_9GAST</name>
<evidence type="ECO:0008006" key="3">
    <source>
        <dbReference type="Google" id="ProtNLM"/>
    </source>
</evidence>
<sequence length="107" mass="11612">MAQEFSPGPSMSVTRTKPLTTVDVLLLLLQCSLLPDLCSLLPPGPWSAPLLATGISKWPGLDAIPRDASFFGGVRASQIALKSAEILRPNIRVQSRRLYRRVSLMGP</sequence>
<reference evidence="1 2" key="1">
    <citation type="journal article" date="2021" name="Elife">
        <title>Chloroplast acquisition without the gene transfer in kleptoplastic sea slugs, Plakobranchus ocellatus.</title>
        <authorList>
            <person name="Maeda T."/>
            <person name="Takahashi S."/>
            <person name="Yoshida T."/>
            <person name="Shimamura S."/>
            <person name="Takaki Y."/>
            <person name="Nagai Y."/>
            <person name="Toyoda A."/>
            <person name="Suzuki Y."/>
            <person name="Arimoto A."/>
            <person name="Ishii H."/>
            <person name="Satoh N."/>
            <person name="Nishiyama T."/>
            <person name="Hasebe M."/>
            <person name="Maruyama T."/>
            <person name="Minagawa J."/>
            <person name="Obokata J."/>
            <person name="Shigenobu S."/>
        </authorList>
    </citation>
    <scope>NUCLEOTIDE SEQUENCE [LARGE SCALE GENOMIC DNA]</scope>
</reference>
<organism evidence="1 2">
    <name type="scientific">Plakobranchus ocellatus</name>
    <dbReference type="NCBI Taxonomy" id="259542"/>
    <lineage>
        <taxon>Eukaryota</taxon>
        <taxon>Metazoa</taxon>
        <taxon>Spiralia</taxon>
        <taxon>Lophotrochozoa</taxon>
        <taxon>Mollusca</taxon>
        <taxon>Gastropoda</taxon>
        <taxon>Heterobranchia</taxon>
        <taxon>Euthyneura</taxon>
        <taxon>Panpulmonata</taxon>
        <taxon>Sacoglossa</taxon>
        <taxon>Placobranchoidea</taxon>
        <taxon>Plakobranchidae</taxon>
        <taxon>Plakobranchus</taxon>
    </lineage>
</organism>